<feature type="region of interest" description="Disordered" evidence="1">
    <location>
        <begin position="475"/>
        <end position="505"/>
    </location>
</feature>
<reference evidence="2" key="1">
    <citation type="submission" date="2022-09" db="EMBL/GenBank/DDBJ databases">
        <title>Fusarium specimens isolated from Avocado Roots.</title>
        <authorList>
            <person name="Stajich J."/>
            <person name="Roper C."/>
            <person name="Heimlech-Rivalta G."/>
        </authorList>
    </citation>
    <scope>NUCLEOTIDE SEQUENCE</scope>
    <source>
        <strain evidence="2">CF00136</strain>
    </source>
</reference>
<protein>
    <recommendedName>
        <fullName evidence="4">F-box domain-containing protein</fullName>
    </recommendedName>
</protein>
<evidence type="ECO:0000313" key="3">
    <source>
        <dbReference type="Proteomes" id="UP001152049"/>
    </source>
</evidence>
<dbReference type="EMBL" id="JAOQAZ010000016">
    <property type="protein sequence ID" value="KAJ4258146.1"/>
    <property type="molecule type" value="Genomic_DNA"/>
</dbReference>
<dbReference type="Proteomes" id="UP001152049">
    <property type="component" value="Unassembled WGS sequence"/>
</dbReference>
<organism evidence="2 3">
    <name type="scientific">Fusarium torreyae</name>
    <dbReference type="NCBI Taxonomy" id="1237075"/>
    <lineage>
        <taxon>Eukaryota</taxon>
        <taxon>Fungi</taxon>
        <taxon>Dikarya</taxon>
        <taxon>Ascomycota</taxon>
        <taxon>Pezizomycotina</taxon>
        <taxon>Sordariomycetes</taxon>
        <taxon>Hypocreomycetidae</taxon>
        <taxon>Hypocreales</taxon>
        <taxon>Nectriaceae</taxon>
        <taxon>Fusarium</taxon>
    </lineage>
</organism>
<evidence type="ECO:0000256" key="1">
    <source>
        <dbReference type="SAM" id="MobiDB-lite"/>
    </source>
</evidence>
<dbReference type="OrthoDB" id="3945550at2759"/>
<evidence type="ECO:0000313" key="2">
    <source>
        <dbReference type="EMBL" id="KAJ4258146.1"/>
    </source>
</evidence>
<dbReference type="InterPro" id="IPR032675">
    <property type="entry name" value="LRR_dom_sf"/>
</dbReference>
<feature type="compositionally biased region" description="Basic and acidic residues" evidence="1">
    <location>
        <begin position="475"/>
        <end position="491"/>
    </location>
</feature>
<sequence>MTHLELAARENLLPAVRKLAVCGIGDLPSSLDDMIRKMTGLREVEWSAATIISPILQTLQSFPRMDLSVLITNDTKKLLVDVPGSTALVSLSVDTTWTTAEECKQVTQPLKQVLLSCPNVRKLSLNITRPTRGCVVTQPPFEYVGIGFAPGEKPPPLQELCVNSYPWGFKNNHPNALSVNCVGYPGEGREMDYWINEFDWSHLTHLEDASNRFAHKLVWNLTTLKHVGFIWSQGPADRDFFVSVPSALESICIATLDSIGIDGLVRHAGSLRKLQLHQKPRQMDQWREGITSNDDLILICEKLPQLQELGIDVKRNENEWPDKTLDILARFPNLQKLELWFELGGARDIRPRPYLTMASTSELFGYLVERSSTLRDLHVHSGSPDLPQVSGWVTEESFWPKENSTSFVCQYAERDDDAARGNFHVTCTKLSDQLNKKAQLIIRGQEELKDASEGGVDFKVALEGPIPLMEWLDLRKEKTPSTSEKSKEKPKPAKSLFGMRTGHQH</sequence>
<gene>
    <name evidence="2" type="ORF">NW762_008287</name>
</gene>
<name>A0A9W8RXQ2_9HYPO</name>
<dbReference type="Gene3D" id="3.80.10.10">
    <property type="entry name" value="Ribonuclease Inhibitor"/>
    <property type="match status" value="1"/>
</dbReference>
<dbReference type="SUPFAM" id="SSF52047">
    <property type="entry name" value="RNI-like"/>
    <property type="match status" value="1"/>
</dbReference>
<dbReference type="AlphaFoldDB" id="A0A9W8RXQ2"/>
<proteinExistence type="predicted"/>
<keyword evidence="3" id="KW-1185">Reference proteome</keyword>
<comment type="caution">
    <text evidence="2">The sequence shown here is derived from an EMBL/GenBank/DDBJ whole genome shotgun (WGS) entry which is preliminary data.</text>
</comment>
<accession>A0A9W8RXQ2</accession>
<evidence type="ECO:0008006" key="4">
    <source>
        <dbReference type="Google" id="ProtNLM"/>
    </source>
</evidence>